<dbReference type="PANTHER" id="PTHR11941:SF45">
    <property type="entry name" value="ENOYL-COA DELTA ISOMERASE 1, MITOCHONDRIAL"/>
    <property type="match status" value="1"/>
</dbReference>
<protein>
    <submittedName>
        <fullName evidence="2">ClpP/crotonase-like domain-containing protein</fullName>
    </submittedName>
</protein>
<reference evidence="2" key="1">
    <citation type="submission" date="2017-08" db="EMBL/GenBank/DDBJ databases">
        <authorList>
            <person name="Polle J.E."/>
            <person name="Barry K."/>
            <person name="Cushman J."/>
            <person name="Schmutz J."/>
            <person name="Tran D."/>
            <person name="Hathwaick L.T."/>
            <person name="Yim W.C."/>
            <person name="Jenkins J."/>
            <person name="Mckie-Krisberg Z.M."/>
            <person name="Prochnik S."/>
            <person name="Lindquist E."/>
            <person name="Dockter R.B."/>
            <person name="Adam C."/>
            <person name="Molina H."/>
            <person name="Bunkerborg J."/>
            <person name="Jin E."/>
            <person name="Buchheim M."/>
            <person name="Magnuson J."/>
        </authorList>
    </citation>
    <scope>NUCLEOTIDE SEQUENCE</scope>
    <source>
        <strain evidence="2">CCAP 19/18</strain>
    </source>
</reference>
<gene>
    <name evidence="2" type="ORF">DUNSADRAFT_7669</name>
</gene>
<dbReference type="Pfam" id="PF00378">
    <property type="entry name" value="ECH_1"/>
    <property type="match status" value="1"/>
</dbReference>
<dbReference type="CDD" id="cd06558">
    <property type="entry name" value="crotonase-like"/>
    <property type="match status" value="1"/>
</dbReference>
<proteinExistence type="predicted"/>
<accession>A0ABQ7H666</accession>
<evidence type="ECO:0000313" key="2">
    <source>
        <dbReference type="EMBL" id="KAF5842355.1"/>
    </source>
</evidence>
<dbReference type="SUPFAM" id="SSF52096">
    <property type="entry name" value="ClpP/crotonase"/>
    <property type="match status" value="1"/>
</dbReference>
<dbReference type="InterPro" id="IPR029045">
    <property type="entry name" value="ClpP/crotonase-like_dom_sf"/>
</dbReference>
<dbReference type="Proteomes" id="UP000815325">
    <property type="component" value="Unassembled WGS sequence"/>
</dbReference>
<name>A0ABQ7H666_DUNSA</name>
<dbReference type="InterPro" id="IPR001753">
    <property type="entry name" value="Enoyl-CoA_hydra/iso"/>
</dbReference>
<dbReference type="Gene3D" id="3.90.226.10">
    <property type="entry name" value="2-enoyl-CoA Hydratase, Chain A, domain 1"/>
    <property type="match status" value="1"/>
</dbReference>
<comment type="caution">
    <text evidence="2">The sequence shown here is derived from an EMBL/GenBank/DDBJ whole genome shotgun (WGS) entry which is preliminary data.</text>
</comment>
<organism evidence="2 3">
    <name type="scientific">Dunaliella salina</name>
    <name type="common">Green alga</name>
    <name type="synonym">Protococcus salinus</name>
    <dbReference type="NCBI Taxonomy" id="3046"/>
    <lineage>
        <taxon>Eukaryota</taxon>
        <taxon>Viridiplantae</taxon>
        <taxon>Chlorophyta</taxon>
        <taxon>core chlorophytes</taxon>
        <taxon>Chlorophyceae</taxon>
        <taxon>CS clade</taxon>
        <taxon>Chlamydomonadales</taxon>
        <taxon>Dunaliellaceae</taxon>
        <taxon>Dunaliella</taxon>
    </lineage>
</organism>
<keyword evidence="3" id="KW-1185">Reference proteome</keyword>
<feature type="region of interest" description="Disordered" evidence="1">
    <location>
        <begin position="168"/>
        <end position="187"/>
    </location>
</feature>
<evidence type="ECO:0000313" key="3">
    <source>
        <dbReference type="Proteomes" id="UP000815325"/>
    </source>
</evidence>
<evidence type="ECO:0000256" key="1">
    <source>
        <dbReference type="SAM" id="MobiDB-lite"/>
    </source>
</evidence>
<dbReference type="PANTHER" id="PTHR11941">
    <property type="entry name" value="ENOYL-COA HYDRATASE-RELATED"/>
    <property type="match status" value="1"/>
</dbReference>
<dbReference type="EMBL" id="MU069463">
    <property type="protein sequence ID" value="KAF5842355.1"/>
    <property type="molecule type" value="Genomic_DNA"/>
</dbReference>
<sequence>MYTCSRLYVSRLATISAIRGACPAGGCMMSMCCDHRVMSSVGSIGLNEVQLGIPVPKYWGLLMAKLIGAKAADKLLLTGKLISPAEAKALGMVDQVVDKGQVLEAAEKVMAQLVKVPGGAVKATKISLREDFCSAWQKYYVEEPRMAWALLNSPETLRTLEAALQRLSSGNKGGQSNGRPAQPAARM</sequence>